<dbReference type="GO" id="GO:0034080">
    <property type="term" value="P:CENP-A containing chromatin assembly"/>
    <property type="evidence" value="ECO:0007669"/>
    <property type="project" value="TreeGrafter"/>
</dbReference>
<feature type="domain" description="Tetratricopeptide SHNi-TPR" evidence="9">
    <location>
        <begin position="213"/>
        <end position="249"/>
    </location>
</feature>
<evidence type="ECO:0000256" key="1">
    <source>
        <dbReference type="ARBA" id="ARBA00004123"/>
    </source>
</evidence>
<keyword evidence="4 6" id="KW-0802">TPR repeat</keyword>
<comment type="similarity">
    <text evidence="2">Belongs to the NASP family.</text>
</comment>
<evidence type="ECO:0000256" key="8">
    <source>
        <dbReference type="SAM" id="MobiDB-lite"/>
    </source>
</evidence>
<evidence type="ECO:0000256" key="6">
    <source>
        <dbReference type="PROSITE-ProRule" id="PRU00339"/>
    </source>
</evidence>
<keyword evidence="11" id="KW-1185">Reference proteome</keyword>
<feature type="compositionally biased region" description="Basic and acidic residues" evidence="8">
    <location>
        <begin position="371"/>
        <end position="382"/>
    </location>
</feature>
<dbReference type="EMBL" id="OU896707">
    <property type="protein sequence ID" value="CAG9812392.1"/>
    <property type="molecule type" value="Genomic_DNA"/>
</dbReference>
<gene>
    <name evidence="10" type="ORF">PHAECO_LOCUS4</name>
</gene>
<evidence type="ECO:0000256" key="3">
    <source>
        <dbReference type="ARBA" id="ARBA00022737"/>
    </source>
</evidence>
<evidence type="ECO:0000256" key="5">
    <source>
        <dbReference type="ARBA" id="ARBA00023242"/>
    </source>
</evidence>
<sequence>MDAAIPAGVVVAAGVALHNDGVVVEKEEIVVGIELQLDGLPQEPTQKGRKGNLLMADVSVDTSNMTPSELLAQGVKAFVLQDFDAAVAALSKASEILVRDAVPRNNEEDSGDDDEEQVENGEENGDENGKKENGVEAETGEQEKTEENAEEVSKEGASSTSKTPKDEASGSDKPEEKPDTEEEPTDLQVAWEVLELAKKIFQKLGDDGKKNLAETLTVLGEISLESENFESAVNDIKEGLEIQKQLFGPDSRTIAETFYKLGVAYATNSEIEEAVQSFQGSLDHLRNRIAHLEKLEDKKDEAEDELKDIQSLIPDIEEKIADMKSYKAEALKKIVSAVTEGKTSDGASTSSSAVESKPVTNISHLVKRKRKADDITDEKDISEANPNKKVNQ</sequence>
<evidence type="ECO:0000313" key="10">
    <source>
        <dbReference type="EMBL" id="CAG9812392.1"/>
    </source>
</evidence>
<dbReference type="PROSITE" id="PS50005">
    <property type="entry name" value="TPR"/>
    <property type="match status" value="1"/>
</dbReference>
<keyword evidence="3" id="KW-0677">Repeat</keyword>
<dbReference type="PANTHER" id="PTHR15081:SF1">
    <property type="entry name" value="NUCLEAR AUTOANTIGENIC SPERM PROTEIN"/>
    <property type="match status" value="1"/>
</dbReference>
<reference evidence="10" key="2">
    <citation type="submission" date="2022-10" db="EMBL/GenBank/DDBJ databases">
        <authorList>
            <consortium name="ENA_rothamsted_submissions"/>
            <consortium name="culmorum"/>
            <person name="King R."/>
        </authorList>
    </citation>
    <scope>NUCLEOTIDE SEQUENCE</scope>
</reference>
<name>A0A9N9SBI8_PHACE</name>
<dbReference type="InterPro" id="IPR019734">
    <property type="entry name" value="TPR_rpt"/>
</dbReference>
<dbReference type="SMART" id="SM00028">
    <property type="entry name" value="TPR"/>
    <property type="match status" value="3"/>
</dbReference>
<dbReference type="PANTHER" id="PTHR15081">
    <property type="entry name" value="NUCLEAR AUTOANTIGENIC SPERM PROTEIN NASP -RELATED"/>
    <property type="match status" value="1"/>
</dbReference>
<dbReference type="Proteomes" id="UP001153737">
    <property type="component" value="Chromosome 1"/>
</dbReference>
<dbReference type="GO" id="GO:0005654">
    <property type="term" value="C:nucleoplasm"/>
    <property type="evidence" value="ECO:0007669"/>
    <property type="project" value="TreeGrafter"/>
</dbReference>
<feature type="region of interest" description="Disordered" evidence="8">
    <location>
        <begin position="101"/>
        <end position="185"/>
    </location>
</feature>
<evidence type="ECO:0000313" key="11">
    <source>
        <dbReference type="Proteomes" id="UP001153737"/>
    </source>
</evidence>
<dbReference type="AlphaFoldDB" id="A0A9N9SBI8"/>
<evidence type="ECO:0000256" key="7">
    <source>
        <dbReference type="SAM" id="Coils"/>
    </source>
</evidence>
<feature type="region of interest" description="Disordered" evidence="8">
    <location>
        <begin position="339"/>
        <end position="392"/>
    </location>
</feature>
<feature type="coiled-coil region" evidence="7">
    <location>
        <begin position="268"/>
        <end position="319"/>
    </location>
</feature>
<feature type="repeat" description="TPR" evidence="6">
    <location>
        <begin position="255"/>
        <end position="288"/>
    </location>
</feature>
<evidence type="ECO:0000259" key="9">
    <source>
        <dbReference type="Pfam" id="PF10516"/>
    </source>
</evidence>
<comment type="subcellular location">
    <subcellularLocation>
        <location evidence="1">Nucleus</location>
    </subcellularLocation>
</comment>
<keyword evidence="7" id="KW-0175">Coiled coil</keyword>
<dbReference type="Pfam" id="PF10516">
    <property type="entry name" value="SHNi-TPR"/>
    <property type="match status" value="1"/>
</dbReference>
<dbReference type="InterPro" id="IPR019544">
    <property type="entry name" value="Tetratricopeptide_SHNi-TPR_dom"/>
</dbReference>
<protein>
    <recommendedName>
        <fullName evidence="9">Tetratricopeptide SHNi-TPR domain-containing protein</fullName>
    </recommendedName>
</protein>
<accession>A0A9N9SBI8</accession>
<evidence type="ECO:0000256" key="4">
    <source>
        <dbReference type="ARBA" id="ARBA00022803"/>
    </source>
</evidence>
<keyword evidence="5" id="KW-0539">Nucleus</keyword>
<feature type="compositionally biased region" description="Polar residues" evidence="8">
    <location>
        <begin position="345"/>
        <end position="363"/>
    </location>
</feature>
<dbReference type="InterPro" id="IPR051730">
    <property type="entry name" value="NASP-like"/>
</dbReference>
<feature type="compositionally biased region" description="Acidic residues" evidence="8">
    <location>
        <begin position="108"/>
        <end position="126"/>
    </location>
</feature>
<organism evidence="10 11">
    <name type="scientific">Phaedon cochleariae</name>
    <name type="common">Mustard beetle</name>
    <dbReference type="NCBI Taxonomy" id="80249"/>
    <lineage>
        <taxon>Eukaryota</taxon>
        <taxon>Metazoa</taxon>
        <taxon>Ecdysozoa</taxon>
        <taxon>Arthropoda</taxon>
        <taxon>Hexapoda</taxon>
        <taxon>Insecta</taxon>
        <taxon>Pterygota</taxon>
        <taxon>Neoptera</taxon>
        <taxon>Endopterygota</taxon>
        <taxon>Coleoptera</taxon>
        <taxon>Polyphaga</taxon>
        <taxon>Cucujiformia</taxon>
        <taxon>Chrysomeloidea</taxon>
        <taxon>Chrysomelidae</taxon>
        <taxon>Chrysomelinae</taxon>
        <taxon>Chrysomelini</taxon>
        <taxon>Phaedon</taxon>
    </lineage>
</organism>
<proteinExistence type="inferred from homology"/>
<dbReference type="Gene3D" id="1.25.40.10">
    <property type="entry name" value="Tetratricopeptide repeat domain"/>
    <property type="match status" value="1"/>
</dbReference>
<dbReference type="GO" id="GO:0006335">
    <property type="term" value="P:DNA replication-dependent chromatin assembly"/>
    <property type="evidence" value="ECO:0007669"/>
    <property type="project" value="TreeGrafter"/>
</dbReference>
<feature type="compositionally biased region" description="Basic and acidic residues" evidence="8">
    <location>
        <begin position="163"/>
        <end position="177"/>
    </location>
</feature>
<dbReference type="OrthoDB" id="5587616at2759"/>
<reference evidence="10" key="1">
    <citation type="submission" date="2022-01" db="EMBL/GenBank/DDBJ databases">
        <authorList>
            <person name="King R."/>
        </authorList>
    </citation>
    <scope>NUCLEOTIDE SEQUENCE</scope>
</reference>
<dbReference type="InterPro" id="IPR011990">
    <property type="entry name" value="TPR-like_helical_dom_sf"/>
</dbReference>
<feature type="compositionally biased region" description="Basic and acidic residues" evidence="8">
    <location>
        <begin position="141"/>
        <end position="154"/>
    </location>
</feature>
<dbReference type="SUPFAM" id="SSF48452">
    <property type="entry name" value="TPR-like"/>
    <property type="match status" value="1"/>
</dbReference>
<evidence type="ECO:0000256" key="2">
    <source>
        <dbReference type="ARBA" id="ARBA00008402"/>
    </source>
</evidence>
<dbReference type="GO" id="GO:0042393">
    <property type="term" value="F:histone binding"/>
    <property type="evidence" value="ECO:0007669"/>
    <property type="project" value="TreeGrafter"/>
</dbReference>